<evidence type="ECO:0000313" key="1">
    <source>
        <dbReference type="EMBL" id="GMT07543.1"/>
    </source>
</evidence>
<comment type="caution">
    <text evidence="1">The sequence shown here is derived from an EMBL/GenBank/DDBJ whole genome shotgun (WGS) entry which is preliminary data.</text>
</comment>
<dbReference type="AlphaFoldDB" id="A0AAV5UMH9"/>
<feature type="non-terminal residue" evidence="1">
    <location>
        <position position="1"/>
    </location>
</feature>
<reference evidence="1" key="1">
    <citation type="submission" date="2023-10" db="EMBL/GenBank/DDBJ databases">
        <title>Genome assembly of Pristionchus species.</title>
        <authorList>
            <person name="Yoshida K."/>
            <person name="Sommer R.J."/>
        </authorList>
    </citation>
    <scope>NUCLEOTIDE SEQUENCE</scope>
    <source>
        <strain evidence="1">RS0144</strain>
    </source>
</reference>
<dbReference type="Proteomes" id="UP001432027">
    <property type="component" value="Unassembled WGS sequence"/>
</dbReference>
<keyword evidence="2" id="KW-1185">Reference proteome</keyword>
<dbReference type="EMBL" id="BTSX01000006">
    <property type="protein sequence ID" value="GMT07543.1"/>
    <property type="molecule type" value="Genomic_DNA"/>
</dbReference>
<sequence>TTEAPSTTTTTYDADAFFVTRKPIPYVWRPKVLTFCTKDDAVRDTDGMVVACGGELEWEPPRCPSGTQCFHADDSIYMICCPVASG</sequence>
<proteinExistence type="predicted"/>
<organism evidence="1 2">
    <name type="scientific">Pristionchus entomophagus</name>
    <dbReference type="NCBI Taxonomy" id="358040"/>
    <lineage>
        <taxon>Eukaryota</taxon>
        <taxon>Metazoa</taxon>
        <taxon>Ecdysozoa</taxon>
        <taxon>Nematoda</taxon>
        <taxon>Chromadorea</taxon>
        <taxon>Rhabditida</taxon>
        <taxon>Rhabditina</taxon>
        <taxon>Diplogasteromorpha</taxon>
        <taxon>Diplogasteroidea</taxon>
        <taxon>Neodiplogasteridae</taxon>
        <taxon>Pristionchus</taxon>
    </lineage>
</organism>
<name>A0AAV5UMH9_9BILA</name>
<evidence type="ECO:0000313" key="2">
    <source>
        <dbReference type="Proteomes" id="UP001432027"/>
    </source>
</evidence>
<gene>
    <name evidence="1" type="ORF">PENTCL1PPCAC_29717</name>
</gene>
<protein>
    <recommendedName>
        <fullName evidence="3">WxxW domain-containing protein</fullName>
    </recommendedName>
</protein>
<accession>A0AAV5UMH9</accession>
<evidence type="ECO:0008006" key="3">
    <source>
        <dbReference type="Google" id="ProtNLM"/>
    </source>
</evidence>